<dbReference type="InterPro" id="IPR045851">
    <property type="entry name" value="AMP-bd_C_sf"/>
</dbReference>
<comment type="similarity">
    <text evidence="1">Belongs to the ATP-dependent AMP-binding enzyme family.</text>
</comment>
<dbReference type="GO" id="GO:0006633">
    <property type="term" value="P:fatty acid biosynthetic process"/>
    <property type="evidence" value="ECO:0007669"/>
    <property type="project" value="TreeGrafter"/>
</dbReference>
<dbReference type="InterPro" id="IPR000873">
    <property type="entry name" value="AMP-dep_synth/lig_dom"/>
</dbReference>
<name>A0A066YJ05_9ACTN</name>
<dbReference type="FunFam" id="3.30.300.30:FF:000028">
    <property type="entry name" value="AMP-dependent synthetase"/>
    <property type="match status" value="1"/>
</dbReference>
<dbReference type="OrthoDB" id="9803968at2"/>
<evidence type="ECO:0000256" key="4">
    <source>
        <dbReference type="ARBA" id="ARBA00022840"/>
    </source>
</evidence>
<dbReference type="InterPro" id="IPR025110">
    <property type="entry name" value="AMP-bd_C"/>
</dbReference>
<dbReference type="HOGENOM" id="CLU_000022_59_10_11"/>
<feature type="domain" description="AMP-binding enzyme C-terminal" evidence="7">
    <location>
        <begin position="505"/>
        <end position="582"/>
    </location>
</feature>
<accession>A0A066YJ05</accession>
<dbReference type="InterPro" id="IPR051087">
    <property type="entry name" value="Mitochondrial_ACSM"/>
</dbReference>
<dbReference type="GO" id="GO:0006637">
    <property type="term" value="P:acyl-CoA metabolic process"/>
    <property type="evidence" value="ECO:0007669"/>
    <property type="project" value="TreeGrafter"/>
</dbReference>
<evidence type="ECO:0000256" key="1">
    <source>
        <dbReference type="ARBA" id="ARBA00006432"/>
    </source>
</evidence>
<dbReference type="PANTHER" id="PTHR43605">
    <property type="entry name" value="ACYL-COENZYME A SYNTHETASE"/>
    <property type="match status" value="1"/>
</dbReference>
<evidence type="ECO:0000313" key="9">
    <source>
        <dbReference type="Proteomes" id="UP000027178"/>
    </source>
</evidence>
<evidence type="ECO:0000256" key="3">
    <source>
        <dbReference type="ARBA" id="ARBA00022741"/>
    </source>
</evidence>
<feature type="region of interest" description="Disordered" evidence="5">
    <location>
        <begin position="1"/>
        <end position="44"/>
    </location>
</feature>
<feature type="compositionally biased region" description="Basic and acidic residues" evidence="5">
    <location>
        <begin position="592"/>
        <end position="601"/>
    </location>
</feature>
<keyword evidence="3" id="KW-0547">Nucleotide-binding</keyword>
<reference evidence="8 9" key="1">
    <citation type="submission" date="2014-05" db="EMBL/GenBank/DDBJ databases">
        <title>Draft Genome Sequence of Kitasatospora cheerisanensis KCTC 2395.</title>
        <authorList>
            <person name="Nam D.H."/>
        </authorList>
    </citation>
    <scope>NUCLEOTIDE SEQUENCE [LARGE SCALE GENOMIC DNA]</scope>
    <source>
        <strain evidence="8 9">KCTC 2395</strain>
    </source>
</reference>
<dbReference type="eggNOG" id="COG0365">
    <property type="taxonomic scope" value="Bacteria"/>
</dbReference>
<feature type="domain" description="AMP-dependent synthetase/ligase" evidence="6">
    <location>
        <begin position="90"/>
        <end position="454"/>
    </location>
</feature>
<dbReference type="Proteomes" id="UP000027178">
    <property type="component" value="Unassembled WGS sequence"/>
</dbReference>
<dbReference type="PATRIC" id="fig|1348663.4.peg.6492"/>
<evidence type="ECO:0000259" key="7">
    <source>
        <dbReference type="Pfam" id="PF13193"/>
    </source>
</evidence>
<dbReference type="Gene3D" id="3.30.300.30">
    <property type="match status" value="1"/>
</dbReference>
<proteinExistence type="inferred from homology"/>
<dbReference type="PANTHER" id="PTHR43605:SF10">
    <property type="entry name" value="ACYL-COA SYNTHETASE MEDIUM CHAIN FAMILY MEMBER 3"/>
    <property type="match status" value="1"/>
</dbReference>
<evidence type="ECO:0000259" key="6">
    <source>
        <dbReference type="Pfam" id="PF00501"/>
    </source>
</evidence>
<keyword evidence="4" id="KW-0067">ATP-binding</keyword>
<dbReference type="AlphaFoldDB" id="A0A066YJ05"/>
<dbReference type="GO" id="GO:0015645">
    <property type="term" value="F:fatty acid ligase activity"/>
    <property type="evidence" value="ECO:0007669"/>
    <property type="project" value="TreeGrafter"/>
</dbReference>
<dbReference type="InterPro" id="IPR042099">
    <property type="entry name" value="ANL_N_sf"/>
</dbReference>
<evidence type="ECO:0000256" key="2">
    <source>
        <dbReference type="ARBA" id="ARBA00022598"/>
    </source>
</evidence>
<dbReference type="Gene3D" id="3.40.50.12780">
    <property type="entry name" value="N-terminal domain of ligase-like"/>
    <property type="match status" value="1"/>
</dbReference>
<dbReference type="Pfam" id="PF00501">
    <property type="entry name" value="AMP-binding"/>
    <property type="match status" value="1"/>
</dbReference>
<organism evidence="8 9">
    <name type="scientific">Kitasatospora cheerisanensis KCTC 2395</name>
    <dbReference type="NCBI Taxonomy" id="1348663"/>
    <lineage>
        <taxon>Bacteria</taxon>
        <taxon>Bacillati</taxon>
        <taxon>Actinomycetota</taxon>
        <taxon>Actinomycetes</taxon>
        <taxon>Kitasatosporales</taxon>
        <taxon>Streptomycetaceae</taxon>
        <taxon>Kitasatospora</taxon>
    </lineage>
</organism>
<dbReference type="EMBL" id="JNBY01000141">
    <property type="protein sequence ID" value="KDN81473.1"/>
    <property type="molecule type" value="Genomic_DNA"/>
</dbReference>
<feature type="compositionally biased region" description="Gly residues" evidence="5">
    <location>
        <begin position="19"/>
        <end position="31"/>
    </location>
</feature>
<dbReference type="GO" id="GO:0004321">
    <property type="term" value="F:fatty-acyl-CoA synthase activity"/>
    <property type="evidence" value="ECO:0007669"/>
    <property type="project" value="TreeGrafter"/>
</dbReference>
<evidence type="ECO:0000313" key="8">
    <source>
        <dbReference type="EMBL" id="KDN81473.1"/>
    </source>
</evidence>
<keyword evidence="2" id="KW-0436">Ligase</keyword>
<comment type="caution">
    <text evidence="8">The sequence shown here is derived from an EMBL/GenBank/DDBJ whole genome shotgun (WGS) entry which is preliminary data.</text>
</comment>
<dbReference type="SUPFAM" id="SSF56801">
    <property type="entry name" value="Acetyl-CoA synthetase-like"/>
    <property type="match status" value="1"/>
</dbReference>
<feature type="region of interest" description="Disordered" evidence="5">
    <location>
        <begin position="592"/>
        <end position="615"/>
    </location>
</feature>
<dbReference type="InterPro" id="IPR020845">
    <property type="entry name" value="AMP-binding_CS"/>
</dbReference>
<gene>
    <name evidence="8" type="ORF">KCH_67110</name>
</gene>
<keyword evidence="9" id="KW-1185">Reference proteome</keyword>
<dbReference type="Pfam" id="PF13193">
    <property type="entry name" value="AMP-binding_C"/>
    <property type="match status" value="1"/>
</dbReference>
<evidence type="ECO:0000256" key="5">
    <source>
        <dbReference type="SAM" id="MobiDB-lite"/>
    </source>
</evidence>
<sequence length="615" mass="67007">MGSAENVHNNEHSPSRPGTGTGDGAAGGAGAGTRTAGPRPGRAESAANFHAAREVLWQNATDYDTAYRTFEWPELGEFNWALDHFDPMARGNDRPALWVVEPDGRERVHTFDQLARRSDQVANHLRELGLGRGDRVLVMLGNVSELWEVMLGAIKLGVVLIPATLLLSAEDLADRLDRGEVRAVIAAAEVADRFAGLDGAPLRIAVRSTGDADADGSGAVPEGWHDYAQVDSAAETFTPEGLTLAEDPLLLYFTSGTTSKPKLVEHTHASYPVGHLSTMYWIGLRPGDVHLNISSPGWAKHAWSNLFAPWNAGATVLVFNYGRFDAQQLLDVIARCRVTTLCAPPTVWRMLIQADLGAHRTELRELVGAGEPLNPEVIEQVRAAWGLTIRDGFGQTETTCQIGNSPGQPVKPGSMGRPLPGYHVALLDPDGKPGSEGELSLDLARRPLGLMRGYRGDAERTADAMRDGYYRTGDVAAQDDDGYITYVGRADDVFKASDYRISPFELESVLIEHPAVAEAAVVPSPDPLRLAVPKAYVVLVEGRTPGPELARDILAFTREKLSAYKRIRRLEFGELPKTISGKIRRVELRTHEAERAGDRNPNEYLDSDFPELRQG</sequence>
<protein>
    <submittedName>
        <fullName evidence="8">AMP-dependent synthetase</fullName>
    </submittedName>
</protein>
<dbReference type="PROSITE" id="PS00455">
    <property type="entry name" value="AMP_BINDING"/>
    <property type="match status" value="1"/>
</dbReference>
<dbReference type="GO" id="GO:0005524">
    <property type="term" value="F:ATP binding"/>
    <property type="evidence" value="ECO:0007669"/>
    <property type="project" value="UniProtKB-KW"/>
</dbReference>
<dbReference type="GO" id="GO:0016405">
    <property type="term" value="F:CoA-ligase activity"/>
    <property type="evidence" value="ECO:0007669"/>
    <property type="project" value="UniProtKB-ARBA"/>
</dbReference>